<keyword evidence="5 12" id="KW-0812">Transmembrane</keyword>
<dbReference type="GO" id="GO:0009279">
    <property type="term" value="C:cell outer membrane"/>
    <property type="evidence" value="ECO:0007669"/>
    <property type="project" value="UniProtKB-SubCell"/>
</dbReference>
<feature type="domain" description="TonB-dependent receptor plug" evidence="17">
    <location>
        <begin position="57"/>
        <end position="163"/>
    </location>
</feature>
<evidence type="ECO:0000256" key="12">
    <source>
        <dbReference type="PROSITE-ProRule" id="PRU01360"/>
    </source>
</evidence>
<feature type="signal peptide" evidence="15">
    <location>
        <begin position="1"/>
        <end position="25"/>
    </location>
</feature>
<keyword evidence="3 12" id="KW-1134">Transmembrane beta strand</keyword>
<keyword evidence="9 13" id="KW-0798">TonB box</keyword>
<evidence type="ECO:0000256" key="7">
    <source>
        <dbReference type="ARBA" id="ARBA00023004"/>
    </source>
</evidence>
<evidence type="ECO:0000256" key="15">
    <source>
        <dbReference type="SAM" id="SignalP"/>
    </source>
</evidence>
<feature type="chain" id="PRO_5026948421" evidence="15">
    <location>
        <begin position="26"/>
        <end position="675"/>
    </location>
</feature>
<evidence type="ECO:0000256" key="3">
    <source>
        <dbReference type="ARBA" id="ARBA00022452"/>
    </source>
</evidence>
<evidence type="ECO:0000259" key="17">
    <source>
        <dbReference type="Pfam" id="PF07715"/>
    </source>
</evidence>
<dbReference type="RefSeq" id="WP_155695967.1">
    <property type="nucleotide sequence ID" value="NZ_WOCD01000003.1"/>
</dbReference>
<dbReference type="InterPro" id="IPR012910">
    <property type="entry name" value="Plug_dom"/>
</dbReference>
<feature type="domain" description="TonB-dependent receptor-like beta-barrel" evidence="16">
    <location>
        <begin position="245"/>
        <end position="639"/>
    </location>
</feature>
<keyword evidence="19" id="KW-1185">Reference proteome</keyword>
<dbReference type="Gene3D" id="2.170.130.10">
    <property type="entry name" value="TonB-dependent receptor, plug domain"/>
    <property type="match status" value="1"/>
</dbReference>
<evidence type="ECO:0000256" key="4">
    <source>
        <dbReference type="ARBA" id="ARBA00022496"/>
    </source>
</evidence>
<keyword evidence="7" id="KW-0408">Iron</keyword>
<keyword evidence="8" id="KW-0406">Ion transport</keyword>
<dbReference type="InterPro" id="IPR036942">
    <property type="entry name" value="Beta-barrel_TonB_sf"/>
</dbReference>
<proteinExistence type="inferred from homology"/>
<name>A0A6N8FCC7_9GAMM</name>
<keyword evidence="18" id="KW-0675">Receptor</keyword>
<protein>
    <submittedName>
        <fullName evidence="18">TonB-dependent receptor plug domain-containing protein</fullName>
    </submittedName>
</protein>
<comment type="similarity">
    <text evidence="12 13">Belongs to the TonB-dependent receptor family.</text>
</comment>
<dbReference type="EMBL" id="WOCD01000003">
    <property type="protein sequence ID" value="MUH72817.1"/>
    <property type="molecule type" value="Genomic_DNA"/>
</dbReference>
<dbReference type="PROSITE" id="PS52016">
    <property type="entry name" value="TONB_DEPENDENT_REC_3"/>
    <property type="match status" value="1"/>
</dbReference>
<keyword evidence="2 12" id="KW-0813">Transport</keyword>
<dbReference type="InterPro" id="IPR039426">
    <property type="entry name" value="TonB-dep_rcpt-like"/>
</dbReference>
<sequence length="675" mass="75037">MNVPFRSLSYLSVCLFAAYSSLATANQDSETKQDSNKNNDIENIVVIGKHTGAPTANLAGSYEIIGRDQIDYLKVDDNVELFTKIPGVSISRYNQGPVNADISIRGFDGDGVSPHAKLLIDGVPANRHNGFGELDQMFALNIDSIQVFKGTSDVRYGLFNIAGNYQVFSRSDEDTTELEITAGSFDTKEIQGFSGHKTGKLSHAYAFGYRDTEGYRDNTDLERFAVSGKWFYELSDETSVGYILRSSSFDADAPGYQSLAESRANPRASGEHANQDGGEKNTLHHSVHLTTAFDELSVNARAYYQTFEVERWVRFSEASSLSNRYEDQEQVGFLVDAQYPITSDLTLNTGLSYQSEDILSQRFAAIGQARQRGDVTRHQENTLDTTGIYASIEHKYNDQFEWNLGLRADKLEGDFTSVSTDGTRTGRDIYDFGWIVQPKLNLFYQASSDMQFFFNFGESFQHPFGSSLYTAGDVNARDVSRNVGWELGTALSLNKETNLRLSTWRQTAEDEFVVIDGDAQNVGETLREGFEVAVSWTPIDMIDVWANYSSVDTEIVNSGSSNVDMIGNELRSIPSYTTSVGIDAFVTEAITARLHVDAQGDYFVNEANVGGEFGGYTITSLSVDYKLDWGTLNLGLNNLFDEYHEYVYDLTMDGSDTIHSAGDGRNYSVSVRFEL</sequence>
<dbReference type="Pfam" id="PF00593">
    <property type="entry name" value="TonB_dep_Rec_b-barrel"/>
    <property type="match status" value="1"/>
</dbReference>
<evidence type="ECO:0000256" key="10">
    <source>
        <dbReference type="ARBA" id="ARBA00023136"/>
    </source>
</evidence>
<dbReference type="InterPro" id="IPR000531">
    <property type="entry name" value="Beta-barrel_TonB"/>
</dbReference>
<dbReference type="Proteomes" id="UP000439994">
    <property type="component" value="Unassembled WGS sequence"/>
</dbReference>
<dbReference type="Pfam" id="PF07715">
    <property type="entry name" value="Plug"/>
    <property type="match status" value="1"/>
</dbReference>
<accession>A0A6N8FCC7</accession>
<keyword evidence="4" id="KW-0410">Iron transport</keyword>
<reference evidence="18 19" key="1">
    <citation type="submission" date="2019-11" db="EMBL/GenBank/DDBJ databases">
        <title>P. haliotis isolates from Z. marina roots.</title>
        <authorList>
            <person name="Cohen M."/>
            <person name="Jospin G."/>
            <person name="Eisen J.A."/>
            <person name="Coil D.A."/>
        </authorList>
    </citation>
    <scope>NUCLEOTIDE SEQUENCE [LARGE SCALE GENOMIC DNA]</scope>
    <source>
        <strain evidence="18 19">UCD-MCMsp1aY</strain>
    </source>
</reference>
<evidence type="ECO:0000256" key="13">
    <source>
        <dbReference type="RuleBase" id="RU003357"/>
    </source>
</evidence>
<gene>
    <name evidence="18" type="ORF">GNP35_10120</name>
</gene>
<evidence type="ECO:0000313" key="18">
    <source>
        <dbReference type="EMBL" id="MUH72817.1"/>
    </source>
</evidence>
<evidence type="ECO:0000256" key="5">
    <source>
        <dbReference type="ARBA" id="ARBA00022692"/>
    </source>
</evidence>
<evidence type="ECO:0000256" key="2">
    <source>
        <dbReference type="ARBA" id="ARBA00022448"/>
    </source>
</evidence>
<comment type="caution">
    <text evidence="18">The sequence shown here is derived from an EMBL/GenBank/DDBJ whole genome shotgun (WGS) entry which is preliminary data.</text>
</comment>
<evidence type="ECO:0000313" key="19">
    <source>
        <dbReference type="Proteomes" id="UP000439994"/>
    </source>
</evidence>
<evidence type="ECO:0000256" key="14">
    <source>
        <dbReference type="SAM" id="MobiDB-lite"/>
    </source>
</evidence>
<evidence type="ECO:0000256" key="6">
    <source>
        <dbReference type="ARBA" id="ARBA00022729"/>
    </source>
</evidence>
<dbReference type="AlphaFoldDB" id="A0A6N8FCC7"/>
<evidence type="ECO:0000259" key="16">
    <source>
        <dbReference type="Pfam" id="PF00593"/>
    </source>
</evidence>
<dbReference type="SUPFAM" id="SSF56935">
    <property type="entry name" value="Porins"/>
    <property type="match status" value="1"/>
</dbReference>
<feature type="compositionally biased region" description="Basic and acidic residues" evidence="14">
    <location>
        <begin position="269"/>
        <end position="281"/>
    </location>
</feature>
<comment type="subcellular location">
    <subcellularLocation>
        <location evidence="1 12">Cell outer membrane</location>
        <topology evidence="1 12">Multi-pass membrane protein</topology>
    </subcellularLocation>
</comment>
<keyword evidence="6 15" id="KW-0732">Signal</keyword>
<evidence type="ECO:0000256" key="8">
    <source>
        <dbReference type="ARBA" id="ARBA00023065"/>
    </source>
</evidence>
<organism evidence="18 19">
    <name type="scientific">Psychrosphaera haliotis</name>
    <dbReference type="NCBI Taxonomy" id="555083"/>
    <lineage>
        <taxon>Bacteria</taxon>
        <taxon>Pseudomonadati</taxon>
        <taxon>Pseudomonadota</taxon>
        <taxon>Gammaproteobacteria</taxon>
        <taxon>Alteromonadales</taxon>
        <taxon>Pseudoalteromonadaceae</taxon>
        <taxon>Psychrosphaera</taxon>
    </lineage>
</organism>
<evidence type="ECO:0000256" key="1">
    <source>
        <dbReference type="ARBA" id="ARBA00004571"/>
    </source>
</evidence>
<evidence type="ECO:0000256" key="9">
    <source>
        <dbReference type="ARBA" id="ARBA00023077"/>
    </source>
</evidence>
<keyword evidence="10 12" id="KW-0472">Membrane</keyword>
<dbReference type="PANTHER" id="PTHR32552:SF68">
    <property type="entry name" value="FERRICHROME OUTER MEMBRANE TRANSPORTER_PHAGE RECEPTOR"/>
    <property type="match status" value="1"/>
</dbReference>
<feature type="region of interest" description="Disordered" evidence="14">
    <location>
        <begin position="261"/>
        <end position="281"/>
    </location>
</feature>
<dbReference type="PANTHER" id="PTHR32552">
    <property type="entry name" value="FERRICHROME IRON RECEPTOR-RELATED"/>
    <property type="match status" value="1"/>
</dbReference>
<dbReference type="Gene3D" id="2.40.170.20">
    <property type="entry name" value="TonB-dependent receptor, beta-barrel domain"/>
    <property type="match status" value="1"/>
</dbReference>
<dbReference type="OrthoDB" id="9760620at2"/>
<dbReference type="GO" id="GO:0015344">
    <property type="term" value="F:siderophore uptake transmembrane transporter activity"/>
    <property type="evidence" value="ECO:0007669"/>
    <property type="project" value="TreeGrafter"/>
</dbReference>
<evidence type="ECO:0000256" key="11">
    <source>
        <dbReference type="ARBA" id="ARBA00023237"/>
    </source>
</evidence>
<dbReference type="InterPro" id="IPR037066">
    <property type="entry name" value="Plug_dom_sf"/>
</dbReference>
<keyword evidence="11 12" id="KW-0998">Cell outer membrane</keyword>